<evidence type="ECO:0000256" key="2">
    <source>
        <dbReference type="ARBA" id="ARBA00022692"/>
    </source>
</evidence>
<evidence type="ECO:0000256" key="6">
    <source>
        <dbReference type="ARBA" id="ARBA00023316"/>
    </source>
</evidence>
<accession>A0A3B0Z1G2</accession>
<dbReference type="EMBL" id="UOFP01000097">
    <property type="protein sequence ID" value="VAW85501.1"/>
    <property type="molecule type" value="Genomic_DNA"/>
</dbReference>
<evidence type="ECO:0000256" key="4">
    <source>
        <dbReference type="ARBA" id="ARBA00023136"/>
    </source>
</evidence>
<reference evidence="7" key="1">
    <citation type="submission" date="2018-06" db="EMBL/GenBank/DDBJ databases">
        <authorList>
            <person name="Zhirakovskaya E."/>
        </authorList>
    </citation>
    <scope>NUCLEOTIDE SEQUENCE</scope>
</reference>
<dbReference type="Gene3D" id="3.30.160.60">
    <property type="entry name" value="Classic Zinc Finger"/>
    <property type="match status" value="1"/>
</dbReference>
<evidence type="ECO:0000256" key="3">
    <source>
        <dbReference type="ARBA" id="ARBA00022989"/>
    </source>
</evidence>
<dbReference type="CDD" id="cd08010">
    <property type="entry name" value="MltG_like"/>
    <property type="match status" value="1"/>
</dbReference>
<proteinExistence type="inferred from homology"/>
<organism evidence="7">
    <name type="scientific">hydrothermal vent metagenome</name>
    <dbReference type="NCBI Taxonomy" id="652676"/>
    <lineage>
        <taxon>unclassified sequences</taxon>
        <taxon>metagenomes</taxon>
        <taxon>ecological metagenomes</taxon>
    </lineage>
</organism>
<protein>
    <submittedName>
        <fullName evidence="7">FIG004453: protein YceG like</fullName>
    </submittedName>
</protein>
<keyword evidence="3" id="KW-1133">Transmembrane helix</keyword>
<evidence type="ECO:0000313" key="7">
    <source>
        <dbReference type="EMBL" id="VAW85501.1"/>
    </source>
</evidence>
<name>A0A3B0Z1G2_9ZZZZ</name>
<dbReference type="PANTHER" id="PTHR30518">
    <property type="entry name" value="ENDOLYTIC MUREIN TRANSGLYCOSYLASE"/>
    <property type="match status" value="1"/>
</dbReference>
<keyword evidence="2" id="KW-0812">Transmembrane</keyword>
<dbReference type="Pfam" id="PF02618">
    <property type="entry name" value="YceG"/>
    <property type="match status" value="1"/>
</dbReference>
<keyword evidence="6" id="KW-0961">Cell wall biogenesis/degradation</keyword>
<evidence type="ECO:0000256" key="1">
    <source>
        <dbReference type="ARBA" id="ARBA00022475"/>
    </source>
</evidence>
<keyword evidence="4" id="KW-0472">Membrane</keyword>
<dbReference type="InterPro" id="IPR003770">
    <property type="entry name" value="MLTG-like"/>
</dbReference>
<dbReference type="GO" id="GO:0071555">
    <property type="term" value="P:cell wall organization"/>
    <property type="evidence" value="ECO:0007669"/>
    <property type="project" value="UniProtKB-KW"/>
</dbReference>
<dbReference type="PANTHER" id="PTHR30518:SF2">
    <property type="entry name" value="ENDOLYTIC MUREIN TRANSGLYCOSYLASE"/>
    <property type="match status" value="1"/>
</dbReference>
<gene>
    <name evidence="7" type="ORF">MNBD_GAMMA18-2080</name>
</gene>
<evidence type="ECO:0000256" key="5">
    <source>
        <dbReference type="ARBA" id="ARBA00023239"/>
    </source>
</evidence>
<keyword evidence="5" id="KW-0456">Lyase</keyword>
<dbReference type="GO" id="GO:0016829">
    <property type="term" value="F:lyase activity"/>
    <property type="evidence" value="ECO:0007669"/>
    <property type="project" value="UniProtKB-KW"/>
</dbReference>
<sequence length="346" mass="39313">MGMGRWMRKLAGYSVIVISLAIGWGWIKYDVYQDTPLFDGDEVLYYSVKPGSSVKRIARELAAAEIITQPHFFEWFARSAGLAQRIQQGEYAIDGEMTPRQLLSNMAAGKVVQYPMTIVEGWNFKQLRTFLARHDALQHTLDGLSDAEVMTKIGFPDEHPEGRFLPDTYHFPRGTTDVDFLKRAYQMMDETLARLWEEREPELPIKTPYQALILASIIERETGLPSERPEIAGVFARRLQKNMRLQTDPTVIYGMGDEYQGNIRRRDLRRDTPYNTYTRHGLPPTPIALPSAAAIEAALHPKPGATFYFVARGDGSHSFSTTLAEHNRAVVKYQLKGRNRPFSSSP</sequence>
<keyword evidence="1" id="KW-1003">Cell membrane</keyword>
<dbReference type="NCBIfam" id="TIGR00247">
    <property type="entry name" value="endolytic transglycosylase MltG"/>
    <property type="match status" value="1"/>
</dbReference>
<dbReference type="AlphaFoldDB" id="A0A3B0Z1G2"/>
<dbReference type="Gene3D" id="3.30.1490.480">
    <property type="entry name" value="Endolytic murein transglycosylase"/>
    <property type="match status" value="1"/>
</dbReference>
<dbReference type="HAMAP" id="MF_02065">
    <property type="entry name" value="MltG"/>
    <property type="match status" value="1"/>
</dbReference>